<dbReference type="OrthoDB" id="2289822at2759"/>
<organism evidence="1 2">
    <name type="scientific">Parasitella parasitica</name>
    <dbReference type="NCBI Taxonomy" id="35722"/>
    <lineage>
        <taxon>Eukaryota</taxon>
        <taxon>Fungi</taxon>
        <taxon>Fungi incertae sedis</taxon>
        <taxon>Mucoromycota</taxon>
        <taxon>Mucoromycotina</taxon>
        <taxon>Mucoromycetes</taxon>
        <taxon>Mucorales</taxon>
        <taxon>Mucorineae</taxon>
        <taxon>Mucoraceae</taxon>
        <taxon>Parasitella</taxon>
    </lineage>
</organism>
<accession>A0A0B7N7K0</accession>
<proteinExistence type="predicted"/>
<reference evidence="1 2" key="1">
    <citation type="submission" date="2014-09" db="EMBL/GenBank/DDBJ databases">
        <authorList>
            <person name="Ellenberger Sabrina"/>
        </authorList>
    </citation>
    <scope>NUCLEOTIDE SEQUENCE [LARGE SCALE GENOMIC DNA]</scope>
    <source>
        <strain evidence="1 2">CBS 412.66</strain>
    </source>
</reference>
<dbReference type="EMBL" id="LN729776">
    <property type="protein sequence ID" value="CEP13434.1"/>
    <property type="molecule type" value="Genomic_DNA"/>
</dbReference>
<dbReference type="Proteomes" id="UP000054107">
    <property type="component" value="Unassembled WGS sequence"/>
</dbReference>
<evidence type="ECO:0000313" key="2">
    <source>
        <dbReference type="Proteomes" id="UP000054107"/>
    </source>
</evidence>
<name>A0A0B7N7K0_9FUNG</name>
<keyword evidence="2" id="KW-1185">Reference proteome</keyword>
<gene>
    <name evidence="1" type="primary">PARPA_07513.1 scaffold 28361</name>
</gene>
<evidence type="ECO:0000313" key="1">
    <source>
        <dbReference type="EMBL" id="CEP13434.1"/>
    </source>
</evidence>
<sequence>MLLLHTSDDIMASVERTALQSIQTRQSSQHPNYGLIRIFNSRHYSKKKSRSDSSAGEERGGEYIVFDSNVRKKFNHHFVPVSHWFVGKTLIYFEANLDLAPGQTCVSLYAFVEVMKIHKASPYAKYIQMVQPVITKPKSLLSSMLLISGQLRVSYKKTDIKANGVQSSNWFYVISSTCLAFDEDLSCNAGKLGDL</sequence>
<protein>
    <submittedName>
        <fullName evidence="1">Uncharacterized protein</fullName>
    </submittedName>
</protein>
<dbReference type="AlphaFoldDB" id="A0A0B7N7K0"/>